<evidence type="ECO:0000256" key="4">
    <source>
        <dbReference type="ARBA" id="ARBA00013194"/>
    </source>
</evidence>
<accession>A0A1H3I759</accession>
<dbReference type="EC" id="5.2.1.8" evidence="4"/>
<evidence type="ECO:0000313" key="9">
    <source>
        <dbReference type="EMBL" id="SDY22764.1"/>
    </source>
</evidence>
<keyword evidence="10" id="KW-1185">Reference proteome</keyword>
<dbReference type="SUPFAM" id="SSF54534">
    <property type="entry name" value="FKBP-like"/>
    <property type="match status" value="1"/>
</dbReference>
<evidence type="ECO:0000256" key="6">
    <source>
        <dbReference type="ARBA" id="ARBA00023110"/>
    </source>
</evidence>
<dbReference type="PANTHER" id="PTHR47861:SF3">
    <property type="entry name" value="FKBP-TYPE PEPTIDYL-PROLYL CIS-TRANS ISOMERASE SLYD"/>
    <property type="match status" value="1"/>
</dbReference>
<name>A0A1H3I759_ALLWA</name>
<sequence length="170" mass="18753">MKQTIRDDCFVELTYRIIDQKTGSVLTAVEFPLGYVHGHNAVLDRRVIAELEGKSVGETISVPIDCSDLYGTRDESLVITDLIDNVPEEYREVGTQIFMENEQGETKTFFVTRIDDKTLTIDGNHPLCERQVIFELAVLSVRDATAAEIAAGGKLELGGPELGGLNIQPI</sequence>
<dbReference type="EMBL" id="FNOW01000040">
    <property type="protein sequence ID" value="SDY22764.1"/>
    <property type="molecule type" value="Genomic_DNA"/>
</dbReference>
<dbReference type="GO" id="GO:0005737">
    <property type="term" value="C:cytoplasm"/>
    <property type="evidence" value="ECO:0007669"/>
    <property type="project" value="UniProtKB-SubCell"/>
</dbReference>
<evidence type="ECO:0000256" key="3">
    <source>
        <dbReference type="ARBA" id="ARBA00006577"/>
    </source>
</evidence>
<organism evidence="9 10">
    <name type="scientific">Allochromatium warmingii</name>
    <name type="common">Chromatium warmingii</name>
    <dbReference type="NCBI Taxonomy" id="61595"/>
    <lineage>
        <taxon>Bacteria</taxon>
        <taxon>Pseudomonadati</taxon>
        <taxon>Pseudomonadota</taxon>
        <taxon>Gammaproteobacteria</taxon>
        <taxon>Chromatiales</taxon>
        <taxon>Chromatiaceae</taxon>
        <taxon>Allochromatium</taxon>
    </lineage>
</organism>
<dbReference type="RefSeq" id="WP_091334696.1">
    <property type="nucleotide sequence ID" value="NZ_FNOW01000040.1"/>
</dbReference>
<evidence type="ECO:0000313" key="10">
    <source>
        <dbReference type="Proteomes" id="UP000198672"/>
    </source>
</evidence>
<dbReference type="OrthoDB" id="9808891at2"/>
<gene>
    <name evidence="9" type="ORF">SAMN05421644_1407</name>
</gene>
<dbReference type="InterPro" id="IPR046357">
    <property type="entry name" value="PPIase_dom_sf"/>
</dbReference>
<evidence type="ECO:0000256" key="1">
    <source>
        <dbReference type="ARBA" id="ARBA00000971"/>
    </source>
</evidence>
<evidence type="ECO:0000256" key="8">
    <source>
        <dbReference type="ARBA" id="ARBA00023235"/>
    </source>
</evidence>
<keyword evidence="8 9" id="KW-0413">Isomerase</keyword>
<keyword evidence="5" id="KW-0963">Cytoplasm</keyword>
<reference evidence="10" key="1">
    <citation type="submission" date="2016-10" db="EMBL/GenBank/DDBJ databases">
        <authorList>
            <person name="Varghese N."/>
            <person name="Submissions S."/>
        </authorList>
    </citation>
    <scope>NUCLEOTIDE SEQUENCE [LARGE SCALE GENOMIC DNA]</scope>
    <source>
        <strain evidence="10">DSM 173</strain>
    </source>
</reference>
<comment type="subcellular location">
    <subcellularLocation>
        <location evidence="2">Cytoplasm</location>
    </subcellularLocation>
</comment>
<dbReference type="PANTHER" id="PTHR47861">
    <property type="entry name" value="FKBP-TYPE PEPTIDYL-PROLYL CIS-TRANS ISOMERASE SLYD"/>
    <property type="match status" value="1"/>
</dbReference>
<keyword evidence="7" id="KW-0143">Chaperone</keyword>
<evidence type="ECO:0000256" key="5">
    <source>
        <dbReference type="ARBA" id="ARBA00022490"/>
    </source>
</evidence>
<evidence type="ECO:0000256" key="2">
    <source>
        <dbReference type="ARBA" id="ARBA00004496"/>
    </source>
</evidence>
<protein>
    <recommendedName>
        <fullName evidence="4">peptidylprolyl isomerase</fullName>
        <ecNumber evidence="4">5.2.1.8</ecNumber>
    </recommendedName>
</protein>
<dbReference type="AlphaFoldDB" id="A0A1H3I759"/>
<keyword evidence="6" id="KW-0697">Rotamase</keyword>
<dbReference type="STRING" id="61595.SAMN05421644_1407"/>
<proteinExistence type="inferred from homology"/>
<dbReference type="Proteomes" id="UP000198672">
    <property type="component" value="Unassembled WGS sequence"/>
</dbReference>
<dbReference type="Gene3D" id="3.10.50.40">
    <property type="match status" value="1"/>
</dbReference>
<comment type="catalytic activity">
    <reaction evidence="1">
        <text>[protein]-peptidylproline (omega=180) = [protein]-peptidylproline (omega=0)</text>
        <dbReference type="Rhea" id="RHEA:16237"/>
        <dbReference type="Rhea" id="RHEA-COMP:10747"/>
        <dbReference type="Rhea" id="RHEA-COMP:10748"/>
        <dbReference type="ChEBI" id="CHEBI:83833"/>
        <dbReference type="ChEBI" id="CHEBI:83834"/>
        <dbReference type="EC" id="5.2.1.8"/>
    </reaction>
</comment>
<dbReference type="GO" id="GO:0003755">
    <property type="term" value="F:peptidyl-prolyl cis-trans isomerase activity"/>
    <property type="evidence" value="ECO:0007669"/>
    <property type="project" value="UniProtKB-KW"/>
</dbReference>
<evidence type="ECO:0000256" key="7">
    <source>
        <dbReference type="ARBA" id="ARBA00023186"/>
    </source>
</evidence>
<comment type="similarity">
    <text evidence="3">Belongs to the FKBP-type PPIase family.</text>
</comment>